<evidence type="ECO:0000256" key="1">
    <source>
        <dbReference type="ARBA" id="ARBA00004141"/>
    </source>
</evidence>
<dbReference type="PANTHER" id="PTHR32322">
    <property type="entry name" value="INNER MEMBRANE TRANSPORTER"/>
    <property type="match status" value="1"/>
</dbReference>
<feature type="transmembrane region" description="Helical" evidence="6">
    <location>
        <begin position="191"/>
        <end position="213"/>
    </location>
</feature>
<evidence type="ECO:0000256" key="3">
    <source>
        <dbReference type="ARBA" id="ARBA00022692"/>
    </source>
</evidence>
<feature type="transmembrane region" description="Helical" evidence="6">
    <location>
        <begin position="72"/>
        <end position="95"/>
    </location>
</feature>
<feature type="transmembrane region" description="Helical" evidence="6">
    <location>
        <begin position="40"/>
        <end position="60"/>
    </location>
</feature>
<dbReference type="Gene3D" id="1.10.3730.20">
    <property type="match status" value="2"/>
</dbReference>
<dbReference type="InterPro" id="IPR037185">
    <property type="entry name" value="EmrE-like"/>
</dbReference>
<evidence type="ECO:0000256" key="6">
    <source>
        <dbReference type="SAM" id="Phobius"/>
    </source>
</evidence>
<dbReference type="PANTHER" id="PTHR32322:SF2">
    <property type="entry name" value="EAMA DOMAIN-CONTAINING PROTEIN"/>
    <property type="match status" value="1"/>
</dbReference>
<evidence type="ECO:0000256" key="5">
    <source>
        <dbReference type="ARBA" id="ARBA00023136"/>
    </source>
</evidence>
<comment type="subcellular location">
    <subcellularLocation>
        <location evidence="1">Membrane</location>
        <topology evidence="1">Multi-pass membrane protein</topology>
    </subcellularLocation>
</comment>
<evidence type="ECO:0000313" key="8">
    <source>
        <dbReference type="EMBL" id="MCF7220727.1"/>
    </source>
</evidence>
<feature type="domain" description="EamA" evidence="7">
    <location>
        <begin position="15"/>
        <end position="144"/>
    </location>
</feature>
<reference evidence="8" key="2">
    <citation type="submission" date="2022-01" db="EMBL/GenBank/DDBJ databases">
        <authorList>
            <person name="Zhou L.Y."/>
        </authorList>
    </citation>
    <scope>NUCLEOTIDE SEQUENCE</scope>
    <source>
        <strain evidence="8">TLK-CK17</strain>
    </source>
</reference>
<accession>A0ABS9HRG9</accession>
<feature type="transmembrane region" description="Helical" evidence="6">
    <location>
        <begin position="101"/>
        <end position="122"/>
    </location>
</feature>
<feature type="domain" description="EamA" evidence="7">
    <location>
        <begin position="161"/>
        <end position="297"/>
    </location>
</feature>
<feature type="transmembrane region" description="Helical" evidence="6">
    <location>
        <begin position="160"/>
        <end position="179"/>
    </location>
</feature>
<protein>
    <submittedName>
        <fullName evidence="8">DMT family transporter</fullName>
    </submittedName>
</protein>
<organism evidence="8 9">
    <name type="scientific">Marilutibacter chinensis</name>
    <dbReference type="NCBI Taxonomy" id="2912247"/>
    <lineage>
        <taxon>Bacteria</taxon>
        <taxon>Pseudomonadati</taxon>
        <taxon>Pseudomonadota</taxon>
        <taxon>Gammaproteobacteria</taxon>
        <taxon>Lysobacterales</taxon>
        <taxon>Lysobacteraceae</taxon>
        <taxon>Marilutibacter</taxon>
    </lineage>
</organism>
<evidence type="ECO:0000256" key="4">
    <source>
        <dbReference type="ARBA" id="ARBA00022989"/>
    </source>
</evidence>
<dbReference type="Proteomes" id="UP001430796">
    <property type="component" value="Unassembled WGS sequence"/>
</dbReference>
<name>A0ABS9HRG9_9GAMM</name>
<feature type="transmembrane region" description="Helical" evidence="6">
    <location>
        <begin position="129"/>
        <end position="148"/>
    </location>
</feature>
<feature type="transmembrane region" description="Helical" evidence="6">
    <location>
        <begin position="225"/>
        <end position="244"/>
    </location>
</feature>
<dbReference type="InterPro" id="IPR050638">
    <property type="entry name" value="AA-Vitamin_Transporters"/>
</dbReference>
<gene>
    <name evidence="8" type="ORF">L3V18_02825</name>
</gene>
<keyword evidence="3 6" id="KW-0812">Transmembrane</keyword>
<evidence type="ECO:0000313" key="9">
    <source>
        <dbReference type="Proteomes" id="UP001430796"/>
    </source>
</evidence>
<keyword evidence="4 6" id="KW-1133">Transmembrane helix</keyword>
<dbReference type="SUPFAM" id="SSF103481">
    <property type="entry name" value="Multidrug resistance efflux transporter EmrE"/>
    <property type="match status" value="2"/>
</dbReference>
<evidence type="ECO:0000259" key="7">
    <source>
        <dbReference type="Pfam" id="PF00892"/>
    </source>
</evidence>
<feature type="transmembrane region" description="Helical" evidence="6">
    <location>
        <begin position="279"/>
        <end position="297"/>
    </location>
</feature>
<dbReference type="InterPro" id="IPR000620">
    <property type="entry name" value="EamA_dom"/>
</dbReference>
<feature type="transmembrane region" description="Helical" evidence="6">
    <location>
        <begin position="256"/>
        <end position="273"/>
    </location>
</feature>
<proteinExistence type="inferred from homology"/>
<dbReference type="Pfam" id="PF00892">
    <property type="entry name" value="EamA"/>
    <property type="match status" value="2"/>
</dbReference>
<evidence type="ECO:0000256" key="2">
    <source>
        <dbReference type="ARBA" id="ARBA00007362"/>
    </source>
</evidence>
<dbReference type="RefSeq" id="WP_237053078.1">
    <property type="nucleotide sequence ID" value="NZ_JAKJPO010000001.1"/>
</dbReference>
<comment type="caution">
    <text evidence="8">The sequence shown here is derived from an EMBL/GenBank/DDBJ whole genome shotgun (WGS) entry which is preliminary data.</text>
</comment>
<dbReference type="EMBL" id="JAKJPO010000001">
    <property type="protein sequence ID" value="MCF7220727.1"/>
    <property type="molecule type" value="Genomic_DNA"/>
</dbReference>
<reference evidence="8" key="1">
    <citation type="submission" date="2022-01" db="EMBL/GenBank/DDBJ databases">
        <title>Lysobacter chinensis sp. nov., a bacterium isolated from cow dung compost.</title>
        <authorList>
            <person name="Liu Y."/>
        </authorList>
    </citation>
    <scope>NUCLEOTIDE SEQUENCE</scope>
    <source>
        <strain evidence="8">TLK-CK17</strain>
    </source>
</reference>
<keyword evidence="9" id="KW-1185">Reference proteome</keyword>
<keyword evidence="5 6" id="KW-0472">Membrane</keyword>
<comment type="similarity">
    <text evidence="2">Belongs to the EamA transporter family.</text>
</comment>
<sequence length="306" mass="32279">MPRNNRSAPLSTYASLALGMAVFGSGTPVSKLVTSAFPVFLGSGLRMALAALVLLPFVLADRRNVRRFDRRDWLLTTAIAAIGMFGFSVFMLFGMQQVSGVVGSVVMSTTPAVTALGAFVFLRERLGWIKAAAVALAVAGVLVLQLGGKSDGPDGGGNPLVGMLLVFGAVCSEAAYTLLGKRASEHARPVTIAGLAAIIATLLFLPFAIHQWPDFEAGRAMPRDWIALGWWGAGTMALGSVLWYRGVSKVPGGTAAGFMGVMPVSALLLSYLLLGEPFVWIHLIGFAIVFASVLLIAREHARESSE</sequence>